<dbReference type="Proteomes" id="UP001589798">
    <property type="component" value="Unassembled WGS sequence"/>
</dbReference>
<protein>
    <submittedName>
        <fullName evidence="4">Response regulator</fullName>
    </submittedName>
</protein>
<keyword evidence="1 2" id="KW-0597">Phosphoprotein</keyword>
<reference evidence="4 5" key="1">
    <citation type="submission" date="2024-09" db="EMBL/GenBank/DDBJ databases">
        <authorList>
            <person name="Sun Q."/>
            <person name="Mori K."/>
        </authorList>
    </citation>
    <scope>NUCLEOTIDE SEQUENCE [LARGE SCALE GENOMIC DNA]</scope>
    <source>
        <strain evidence="4 5">CCM 7706</strain>
    </source>
</reference>
<dbReference type="InterPro" id="IPR011006">
    <property type="entry name" value="CheY-like_superfamily"/>
</dbReference>
<dbReference type="PANTHER" id="PTHR44591:SF3">
    <property type="entry name" value="RESPONSE REGULATORY DOMAIN-CONTAINING PROTEIN"/>
    <property type="match status" value="1"/>
</dbReference>
<feature type="modified residue" description="4-aspartylphosphate" evidence="2">
    <location>
        <position position="62"/>
    </location>
</feature>
<sequence length="132" mass="14688">MSSRRSPSNRKYRVLLSDDDPAVRRALHLLLRSHGYQVCGYTTGRALLADPEALDAHCVILDYRMPDIDGFAMLEQLRAQGWNGTAIMISGFHDNCLVRRAHEAGFDHVIPKPLIGRAVLDAVGRHARSGLQ</sequence>
<dbReference type="EMBL" id="JBHLWK010000006">
    <property type="protein sequence ID" value="MFC0203270.1"/>
    <property type="molecule type" value="Genomic_DNA"/>
</dbReference>
<keyword evidence="5" id="KW-1185">Reference proteome</keyword>
<dbReference type="Pfam" id="PF00072">
    <property type="entry name" value="Response_reg"/>
    <property type="match status" value="1"/>
</dbReference>
<dbReference type="InterPro" id="IPR050595">
    <property type="entry name" value="Bact_response_regulator"/>
</dbReference>
<evidence type="ECO:0000256" key="2">
    <source>
        <dbReference type="PROSITE-ProRule" id="PRU00169"/>
    </source>
</evidence>
<dbReference type="PROSITE" id="PS50110">
    <property type="entry name" value="RESPONSE_REGULATORY"/>
    <property type="match status" value="1"/>
</dbReference>
<evidence type="ECO:0000313" key="5">
    <source>
        <dbReference type="Proteomes" id="UP001589798"/>
    </source>
</evidence>
<evidence type="ECO:0000256" key="1">
    <source>
        <dbReference type="ARBA" id="ARBA00022553"/>
    </source>
</evidence>
<proteinExistence type="predicted"/>
<dbReference type="Gene3D" id="3.40.50.2300">
    <property type="match status" value="1"/>
</dbReference>
<gene>
    <name evidence="4" type="ORF">ACFFJC_03190</name>
</gene>
<accession>A0ABV6CTQ1</accession>
<dbReference type="PANTHER" id="PTHR44591">
    <property type="entry name" value="STRESS RESPONSE REGULATOR PROTEIN 1"/>
    <property type="match status" value="1"/>
</dbReference>
<dbReference type="RefSeq" id="WP_264447522.1">
    <property type="nucleotide sequence ID" value="NZ_JBHLWK010000006.1"/>
</dbReference>
<organism evidence="4 5">
    <name type="scientific">Novosphingobium soli</name>
    <dbReference type="NCBI Taxonomy" id="574956"/>
    <lineage>
        <taxon>Bacteria</taxon>
        <taxon>Pseudomonadati</taxon>
        <taxon>Pseudomonadota</taxon>
        <taxon>Alphaproteobacteria</taxon>
        <taxon>Sphingomonadales</taxon>
        <taxon>Sphingomonadaceae</taxon>
        <taxon>Novosphingobium</taxon>
    </lineage>
</organism>
<comment type="caution">
    <text evidence="4">The sequence shown here is derived from an EMBL/GenBank/DDBJ whole genome shotgun (WGS) entry which is preliminary data.</text>
</comment>
<evidence type="ECO:0000259" key="3">
    <source>
        <dbReference type="PROSITE" id="PS50110"/>
    </source>
</evidence>
<evidence type="ECO:0000313" key="4">
    <source>
        <dbReference type="EMBL" id="MFC0203270.1"/>
    </source>
</evidence>
<dbReference type="SUPFAM" id="SSF52172">
    <property type="entry name" value="CheY-like"/>
    <property type="match status" value="1"/>
</dbReference>
<name>A0ABV6CTQ1_9SPHN</name>
<dbReference type="InterPro" id="IPR001789">
    <property type="entry name" value="Sig_transdc_resp-reg_receiver"/>
</dbReference>
<feature type="domain" description="Response regulatory" evidence="3">
    <location>
        <begin position="13"/>
        <end position="127"/>
    </location>
</feature>
<dbReference type="SMART" id="SM00448">
    <property type="entry name" value="REC"/>
    <property type="match status" value="1"/>
</dbReference>